<dbReference type="AlphaFoldDB" id="A0A9W2YE48"/>
<keyword evidence="1" id="KW-1133">Transmembrane helix</keyword>
<evidence type="ECO:0000313" key="2">
    <source>
        <dbReference type="Proteomes" id="UP001165740"/>
    </source>
</evidence>
<organism evidence="2 3">
    <name type="scientific">Biomphalaria glabrata</name>
    <name type="common">Bloodfluke planorb</name>
    <name type="synonym">Freshwater snail</name>
    <dbReference type="NCBI Taxonomy" id="6526"/>
    <lineage>
        <taxon>Eukaryota</taxon>
        <taxon>Metazoa</taxon>
        <taxon>Spiralia</taxon>
        <taxon>Lophotrochozoa</taxon>
        <taxon>Mollusca</taxon>
        <taxon>Gastropoda</taxon>
        <taxon>Heterobranchia</taxon>
        <taxon>Euthyneura</taxon>
        <taxon>Panpulmonata</taxon>
        <taxon>Hygrophila</taxon>
        <taxon>Lymnaeoidea</taxon>
        <taxon>Planorbidae</taxon>
        <taxon>Biomphalaria</taxon>
    </lineage>
</organism>
<dbReference type="GeneID" id="129921850"/>
<evidence type="ECO:0000313" key="3">
    <source>
        <dbReference type="RefSeq" id="XP_055860997.1"/>
    </source>
</evidence>
<keyword evidence="2" id="KW-1185">Reference proteome</keyword>
<keyword evidence="1" id="KW-0812">Transmembrane</keyword>
<dbReference type="RefSeq" id="XP_055860997.1">
    <property type="nucleotide sequence ID" value="XM_056005022.1"/>
</dbReference>
<reference evidence="3" key="1">
    <citation type="submission" date="2025-08" db="UniProtKB">
        <authorList>
            <consortium name="RefSeq"/>
        </authorList>
    </citation>
    <scope>IDENTIFICATION</scope>
</reference>
<protein>
    <submittedName>
        <fullName evidence="3">Uncharacterized protein LOC129921850</fullName>
    </submittedName>
</protein>
<feature type="transmembrane region" description="Helical" evidence="1">
    <location>
        <begin position="227"/>
        <end position="250"/>
    </location>
</feature>
<evidence type="ECO:0000256" key="1">
    <source>
        <dbReference type="SAM" id="Phobius"/>
    </source>
</evidence>
<gene>
    <name evidence="3" type="primary">LOC129921850</name>
</gene>
<name>A0A9W2YE48_BIOGL</name>
<accession>A0A9W2YE48</accession>
<dbReference type="Proteomes" id="UP001165740">
    <property type="component" value="Chromosome 11"/>
</dbReference>
<sequence length="426" mass="48812">MMAKVNGYSCICEAVIIFLIANSCIGFELRISNSLLYQITLNGYTDVTQKFIDCMRAKDSRSCNIYVHYWNSWYIDSVYKETDVETTVAPVYSCSLIKYNMYYSYYSYYYVECKRQESIVCYSYYDCNVQELFRIKWNYQSDFLTDTNLSQCLYWSRCTSYANIITAAITDTTTTLSSTSTLKTKPTTSWQYVTTERQYKTPTNISSPNNWNSTNSSETEHSSNTTIIIIAVIISVCLIVATVIVVYCFLKRYRLKNTTSANIYVNDSTVNNNQFISMKSVAPSTLETVSGDIEQPFQNKHNDNTSKAYFNIFLNNNRDEKLENSMSYEVIPVNDGVYLNTSSSDVIDKTYSRLGEQVRVIADDYNSLLPEDEHSNRFIDSTTIPEEMKDNASNKTENTEYALVKDTMSITDTPTNPYSLAKVVST</sequence>
<dbReference type="OrthoDB" id="10387687at2759"/>
<proteinExistence type="predicted"/>
<keyword evidence="1" id="KW-0472">Membrane</keyword>